<evidence type="ECO:0000313" key="5">
    <source>
        <dbReference type="EMBL" id="HGV55471.1"/>
    </source>
</evidence>
<proteinExistence type="predicted"/>
<feature type="repeat" description="TPR" evidence="3">
    <location>
        <begin position="426"/>
        <end position="459"/>
    </location>
</feature>
<gene>
    <name evidence="5" type="ORF">ENT73_05225</name>
</gene>
<dbReference type="PANTHER" id="PTHR37809:SF1">
    <property type="entry name" value="RIBOSOMAL PROTEIN S12 METHYLTHIOTRANSFERASE ACCESSORY FACTOR YCAO"/>
    <property type="match status" value="1"/>
</dbReference>
<evidence type="ECO:0000256" key="1">
    <source>
        <dbReference type="ARBA" id="ARBA00022737"/>
    </source>
</evidence>
<dbReference type="EMBL" id="DSZU01000090">
    <property type="protein sequence ID" value="HGV55471.1"/>
    <property type="molecule type" value="Genomic_DNA"/>
</dbReference>
<keyword evidence="2 3" id="KW-0802">TPR repeat</keyword>
<dbReference type="Pfam" id="PF07719">
    <property type="entry name" value="TPR_2"/>
    <property type="match status" value="1"/>
</dbReference>
<dbReference type="PROSITE" id="PS50005">
    <property type="entry name" value="TPR"/>
    <property type="match status" value="2"/>
</dbReference>
<name>A0A832GND5_9BACT</name>
<dbReference type="Gene3D" id="1.25.40.10">
    <property type="entry name" value="Tetratricopeptide repeat domain"/>
    <property type="match status" value="2"/>
</dbReference>
<dbReference type="Pfam" id="PF13414">
    <property type="entry name" value="TPR_11"/>
    <property type="match status" value="1"/>
</dbReference>
<comment type="caution">
    <text evidence="5">The sequence shown here is derived from an EMBL/GenBank/DDBJ whole genome shotgun (WGS) entry which is preliminary data.</text>
</comment>
<dbReference type="SMART" id="SM00028">
    <property type="entry name" value="TPR"/>
    <property type="match status" value="4"/>
</dbReference>
<dbReference type="PROSITE" id="PS50293">
    <property type="entry name" value="TPR_REGION"/>
    <property type="match status" value="1"/>
</dbReference>
<dbReference type="InterPro" id="IPR019734">
    <property type="entry name" value="TPR_rpt"/>
</dbReference>
<dbReference type="AlphaFoldDB" id="A0A832GND5"/>
<dbReference type="Pfam" id="PF02624">
    <property type="entry name" value="YcaO"/>
    <property type="match status" value="1"/>
</dbReference>
<dbReference type="InterPro" id="IPR013105">
    <property type="entry name" value="TPR_2"/>
</dbReference>
<evidence type="ECO:0000256" key="3">
    <source>
        <dbReference type="PROSITE-ProRule" id="PRU00339"/>
    </source>
</evidence>
<protein>
    <submittedName>
        <fullName evidence="5">Tetratricopeptide repeat protein</fullName>
    </submittedName>
</protein>
<sequence>MQESLLKKFFAPSKKVIADKALFPEETVRLVEERLKSCQMRIFKGLKRIDKGRLGIPVYISLYDVDGTSITGNFKQMGKGASDILSQASALVELVERFSLFRYYKEASKRGIYTTFEELKEKAMPWEVFLNSVEDEEDLKSKEIAKVILRKVPFYFVPALEVRTKEVKYVPFHWFWLIYEYNGSAGGNTYPEASVQAICELIERHTNALSIRKNKPMPAIQRDSIKGAPEELLQCFERLGIKVWIRDMTYGMPVPTIAVMAMDPSTYPERSEIVYAAGTGTSPERALIRALTEVAQLAGDFDTEGKYVESGLPKFATLEEAKVVVEFDGEKKLSELPNLYAEDHTIELQTLAEKMKDLGYEIYLIDLEEEHLRLPAVYAIIPGILFRERTKIPYLYQMVRTLSTYMPPQENKAILEEILKEIEDKYYLWAYYGNTLKELGKQEEAIFAYERALNLDPPEPDQVAIYTHLADAYFKKEEWERVIKTCEKAILVGEVPEVYNLLGRAFYKRGDYSNALRAFLRATELDPSSAVDYANAGYCLKAMNFIPPAEIFFRKALALDPNLTIAQRGLEFCQTFNQNRN</sequence>
<accession>A0A832GND5</accession>
<dbReference type="PANTHER" id="PTHR37809">
    <property type="entry name" value="RIBOSOMAL PROTEIN S12 METHYLTHIOTRANSFERASE ACCESSORY FACTOR YCAO"/>
    <property type="match status" value="1"/>
</dbReference>
<evidence type="ECO:0000259" key="4">
    <source>
        <dbReference type="PROSITE" id="PS51664"/>
    </source>
</evidence>
<dbReference type="SUPFAM" id="SSF48452">
    <property type="entry name" value="TPR-like"/>
    <property type="match status" value="1"/>
</dbReference>
<dbReference type="PROSITE" id="PS51664">
    <property type="entry name" value="YCAO"/>
    <property type="match status" value="1"/>
</dbReference>
<feature type="repeat" description="TPR" evidence="3">
    <location>
        <begin position="496"/>
        <end position="529"/>
    </location>
</feature>
<feature type="domain" description="YcaO" evidence="4">
    <location>
        <begin position="78"/>
        <end position="383"/>
    </location>
</feature>
<dbReference type="Gene3D" id="3.30.1330.230">
    <property type="match status" value="1"/>
</dbReference>
<dbReference type="Gene3D" id="3.30.40.250">
    <property type="match status" value="1"/>
</dbReference>
<evidence type="ECO:0000256" key="2">
    <source>
        <dbReference type="ARBA" id="ARBA00022803"/>
    </source>
</evidence>
<organism evidence="5">
    <name type="scientific">Caldimicrobium thiodismutans</name>
    <dbReference type="NCBI Taxonomy" id="1653476"/>
    <lineage>
        <taxon>Bacteria</taxon>
        <taxon>Pseudomonadati</taxon>
        <taxon>Thermodesulfobacteriota</taxon>
        <taxon>Thermodesulfobacteria</taxon>
        <taxon>Thermodesulfobacteriales</taxon>
        <taxon>Thermodesulfobacteriaceae</taxon>
        <taxon>Caldimicrobium</taxon>
    </lineage>
</organism>
<dbReference type="NCBIfam" id="TIGR00702">
    <property type="entry name" value="YcaO-type kinase domain"/>
    <property type="match status" value="1"/>
</dbReference>
<reference evidence="5" key="1">
    <citation type="journal article" date="2020" name="mSystems">
        <title>Genome- and Community-Level Interaction Insights into Carbon Utilization and Element Cycling Functions of Hydrothermarchaeota in Hydrothermal Sediment.</title>
        <authorList>
            <person name="Zhou Z."/>
            <person name="Liu Y."/>
            <person name="Xu W."/>
            <person name="Pan J."/>
            <person name="Luo Z.H."/>
            <person name="Li M."/>
        </authorList>
    </citation>
    <scope>NUCLEOTIDE SEQUENCE [LARGE SCALE GENOMIC DNA]</scope>
    <source>
        <strain evidence="5">SpSt-605</strain>
    </source>
</reference>
<dbReference type="InterPro" id="IPR003776">
    <property type="entry name" value="YcaO-like_dom"/>
</dbReference>
<dbReference type="Gene3D" id="3.30.160.660">
    <property type="match status" value="1"/>
</dbReference>
<keyword evidence="1" id="KW-0677">Repeat</keyword>
<dbReference type="InterPro" id="IPR011990">
    <property type="entry name" value="TPR-like_helical_dom_sf"/>
</dbReference>